<protein>
    <recommendedName>
        <fullName evidence="3">Nitrous oxide-stimulated promoter family protein</fullName>
    </recommendedName>
</protein>
<accession>A0ABQ5N6C7</accession>
<keyword evidence="2" id="KW-1185">Reference proteome</keyword>
<name>A0ABQ5N6C7_9CLOT</name>
<evidence type="ECO:0000313" key="1">
    <source>
        <dbReference type="EMBL" id="GLC30788.1"/>
    </source>
</evidence>
<dbReference type="Proteomes" id="UP001208567">
    <property type="component" value="Unassembled WGS sequence"/>
</dbReference>
<dbReference type="RefSeq" id="WP_264850068.1">
    <property type="nucleotide sequence ID" value="NZ_BRXR01000001.1"/>
</dbReference>
<sequence length="109" mass="12844">MKENDRIHREKATIEEMITLYCKDKHSEEELCEDCKELLDYADKRLSSCKFGIDKPVCGKCTVHCYKPAMRVKVQNVMKYSGPRMIFYHPKLAVRHFMDSLVKKKVTNL</sequence>
<gene>
    <name evidence="1" type="ORF">bsdE14_21980</name>
</gene>
<comment type="caution">
    <text evidence="1">The sequence shown here is derived from an EMBL/GenBank/DDBJ whole genome shotgun (WGS) entry which is preliminary data.</text>
</comment>
<dbReference type="NCBIfam" id="NF007714">
    <property type="entry name" value="PRK10410.1-2"/>
    <property type="match status" value="1"/>
</dbReference>
<dbReference type="EMBL" id="BRXR01000001">
    <property type="protein sequence ID" value="GLC30788.1"/>
    <property type="molecule type" value="Genomic_DNA"/>
</dbReference>
<dbReference type="InterPro" id="IPR020483">
    <property type="entry name" value="Uncharacterised_YgbA"/>
</dbReference>
<organism evidence="1 2">
    <name type="scientific">Clostridium omnivorum</name>
    <dbReference type="NCBI Taxonomy" id="1604902"/>
    <lineage>
        <taxon>Bacteria</taxon>
        <taxon>Bacillati</taxon>
        <taxon>Bacillota</taxon>
        <taxon>Clostridia</taxon>
        <taxon>Eubacteriales</taxon>
        <taxon>Clostridiaceae</taxon>
        <taxon>Clostridium</taxon>
    </lineage>
</organism>
<evidence type="ECO:0000313" key="2">
    <source>
        <dbReference type="Proteomes" id="UP001208567"/>
    </source>
</evidence>
<reference evidence="1 2" key="1">
    <citation type="journal article" date="2024" name="Int. J. Syst. Evol. Microbiol.">
        <title>Clostridium omnivorum sp. nov., isolated from anoxic soil under the treatment of reductive soil disinfestation.</title>
        <authorList>
            <person name="Ueki A."/>
            <person name="Tonouchi A."/>
            <person name="Kaku N."/>
            <person name="Honma S."/>
            <person name="Ueki K."/>
        </authorList>
    </citation>
    <scope>NUCLEOTIDE SEQUENCE [LARGE SCALE GENOMIC DNA]</scope>
    <source>
        <strain evidence="1 2">E14</strain>
    </source>
</reference>
<dbReference type="Pfam" id="PF11756">
    <property type="entry name" value="YgbA_NO"/>
    <property type="match status" value="1"/>
</dbReference>
<proteinExistence type="predicted"/>
<evidence type="ECO:0008006" key="3">
    <source>
        <dbReference type="Google" id="ProtNLM"/>
    </source>
</evidence>